<proteinExistence type="predicted"/>
<evidence type="ECO:0000313" key="3">
    <source>
        <dbReference type="Proteomes" id="UP000652760"/>
    </source>
</evidence>
<dbReference type="EMBL" id="JAENHM010000019">
    <property type="protein sequence ID" value="MBK1836861.1"/>
    <property type="molecule type" value="Genomic_DNA"/>
</dbReference>
<accession>A0ABS1F0C3</accession>
<feature type="region of interest" description="Disordered" evidence="1">
    <location>
        <begin position="261"/>
        <end position="290"/>
    </location>
</feature>
<protein>
    <recommendedName>
        <fullName evidence="4">Histidine kinase</fullName>
    </recommendedName>
</protein>
<reference evidence="3" key="1">
    <citation type="submission" date="2021-01" db="EMBL/GenBank/DDBJ databases">
        <title>Genome public.</title>
        <authorList>
            <person name="Liu C."/>
            <person name="Sun Q."/>
        </authorList>
    </citation>
    <scope>NUCLEOTIDE SEQUENCE [LARGE SCALE GENOMIC DNA]</scope>
    <source>
        <strain evidence="3">YIM B02556</strain>
    </source>
</reference>
<organism evidence="2 3">
    <name type="scientific">Azospirillum endophyticum</name>
    <dbReference type="NCBI Taxonomy" id="2800326"/>
    <lineage>
        <taxon>Bacteria</taxon>
        <taxon>Pseudomonadati</taxon>
        <taxon>Pseudomonadota</taxon>
        <taxon>Alphaproteobacteria</taxon>
        <taxon>Rhodospirillales</taxon>
        <taxon>Azospirillaceae</taxon>
        <taxon>Azospirillum</taxon>
    </lineage>
</organism>
<gene>
    <name evidence="2" type="ORF">JHL17_05495</name>
</gene>
<sequence>MTTRKPDVGGMKAMLTGVFAKAAEAKGRAVRGAAAVPASKAPATPGRDPAVRLSLGPEVLDDAPPRPSEWAGIDLADRLEPAIQALARDLGRLLTAFGMDGSDAAAAEAALAARFGAGERGAAIAALDGSGGELRLLAEETRRDVTIDIRGIGLAGTRGHVDWRLDDALLMLARVPAEARPEGLALLLGAIRTAIRPGKGLTVETDRLAIDDLGRVMAGLTAAMTGPPQGLEGTVTLSPLGAPAEGGRIEMSLSLSGRLGTVAGESSSGEMPAGERPVGEMTERGVDVRI</sequence>
<evidence type="ECO:0000256" key="1">
    <source>
        <dbReference type="SAM" id="MobiDB-lite"/>
    </source>
</evidence>
<dbReference type="Proteomes" id="UP000652760">
    <property type="component" value="Unassembled WGS sequence"/>
</dbReference>
<comment type="caution">
    <text evidence="2">The sequence shown here is derived from an EMBL/GenBank/DDBJ whole genome shotgun (WGS) entry which is preliminary data.</text>
</comment>
<keyword evidence="3" id="KW-1185">Reference proteome</keyword>
<evidence type="ECO:0008006" key="4">
    <source>
        <dbReference type="Google" id="ProtNLM"/>
    </source>
</evidence>
<evidence type="ECO:0000313" key="2">
    <source>
        <dbReference type="EMBL" id="MBK1836861.1"/>
    </source>
</evidence>
<feature type="compositionally biased region" description="Basic and acidic residues" evidence="1">
    <location>
        <begin position="277"/>
        <end position="290"/>
    </location>
</feature>
<name>A0ABS1F0C3_9PROT</name>